<dbReference type="EMBL" id="CM007901">
    <property type="protein sequence ID" value="OTG05472.1"/>
    <property type="molecule type" value="Genomic_DNA"/>
</dbReference>
<accession>A0A251T486</accession>
<evidence type="ECO:0000313" key="2">
    <source>
        <dbReference type="Proteomes" id="UP000215914"/>
    </source>
</evidence>
<sequence length="54" mass="6448">MVDYLTMRWLFSLARELRNWAPFSHLSLILPSYAYFFETASSIWKPNKFSQSIS</sequence>
<keyword evidence="2" id="KW-1185">Reference proteome</keyword>
<dbReference type="AlphaFoldDB" id="A0A251T486"/>
<proteinExistence type="predicted"/>
<evidence type="ECO:0000313" key="1">
    <source>
        <dbReference type="EMBL" id="OTG05472.1"/>
    </source>
</evidence>
<reference evidence="2" key="1">
    <citation type="journal article" date="2017" name="Nature">
        <title>The sunflower genome provides insights into oil metabolism, flowering and Asterid evolution.</title>
        <authorList>
            <person name="Badouin H."/>
            <person name="Gouzy J."/>
            <person name="Grassa C.J."/>
            <person name="Murat F."/>
            <person name="Staton S.E."/>
            <person name="Cottret L."/>
            <person name="Lelandais-Briere C."/>
            <person name="Owens G.L."/>
            <person name="Carrere S."/>
            <person name="Mayjonade B."/>
            <person name="Legrand L."/>
            <person name="Gill N."/>
            <person name="Kane N.C."/>
            <person name="Bowers J.E."/>
            <person name="Hubner S."/>
            <person name="Bellec A."/>
            <person name="Berard A."/>
            <person name="Berges H."/>
            <person name="Blanchet N."/>
            <person name="Boniface M.C."/>
            <person name="Brunel D."/>
            <person name="Catrice O."/>
            <person name="Chaidir N."/>
            <person name="Claudel C."/>
            <person name="Donnadieu C."/>
            <person name="Faraut T."/>
            <person name="Fievet G."/>
            <person name="Helmstetter N."/>
            <person name="King M."/>
            <person name="Knapp S.J."/>
            <person name="Lai Z."/>
            <person name="Le Paslier M.C."/>
            <person name="Lippi Y."/>
            <person name="Lorenzon L."/>
            <person name="Mandel J.R."/>
            <person name="Marage G."/>
            <person name="Marchand G."/>
            <person name="Marquand E."/>
            <person name="Bret-Mestries E."/>
            <person name="Morien E."/>
            <person name="Nambeesan S."/>
            <person name="Nguyen T."/>
            <person name="Pegot-Espagnet P."/>
            <person name="Pouilly N."/>
            <person name="Raftis F."/>
            <person name="Sallet E."/>
            <person name="Schiex T."/>
            <person name="Thomas J."/>
            <person name="Vandecasteele C."/>
            <person name="Vares D."/>
            <person name="Vear F."/>
            <person name="Vautrin S."/>
            <person name="Crespi M."/>
            <person name="Mangin B."/>
            <person name="Burke J.M."/>
            <person name="Salse J."/>
            <person name="Munos S."/>
            <person name="Vincourt P."/>
            <person name="Rieseberg L.H."/>
            <person name="Langlade N.B."/>
        </authorList>
    </citation>
    <scope>NUCLEOTIDE SEQUENCE [LARGE SCALE GENOMIC DNA]</scope>
    <source>
        <strain evidence="2">cv. SF193</strain>
    </source>
</reference>
<name>A0A251T486_HELAN</name>
<protein>
    <submittedName>
        <fullName evidence="1">Uncharacterized protein</fullName>
    </submittedName>
</protein>
<gene>
    <name evidence="1" type="ORF">HannXRQ_Chr12g0373911</name>
</gene>
<dbReference type="InParanoid" id="A0A251T486"/>
<organism evidence="1 2">
    <name type="scientific">Helianthus annuus</name>
    <name type="common">Common sunflower</name>
    <dbReference type="NCBI Taxonomy" id="4232"/>
    <lineage>
        <taxon>Eukaryota</taxon>
        <taxon>Viridiplantae</taxon>
        <taxon>Streptophyta</taxon>
        <taxon>Embryophyta</taxon>
        <taxon>Tracheophyta</taxon>
        <taxon>Spermatophyta</taxon>
        <taxon>Magnoliopsida</taxon>
        <taxon>eudicotyledons</taxon>
        <taxon>Gunneridae</taxon>
        <taxon>Pentapetalae</taxon>
        <taxon>asterids</taxon>
        <taxon>campanulids</taxon>
        <taxon>Asterales</taxon>
        <taxon>Asteraceae</taxon>
        <taxon>Asteroideae</taxon>
        <taxon>Heliantheae alliance</taxon>
        <taxon>Heliantheae</taxon>
        <taxon>Helianthus</taxon>
    </lineage>
</organism>
<dbReference type="Proteomes" id="UP000215914">
    <property type="component" value="Chromosome 12"/>
</dbReference>